<evidence type="ECO:0000313" key="3">
    <source>
        <dbReference type="EMBL" id="EGQ26860.1"/>
    </source>
</evidence>
<evidence type="ECO:0000259" key="2">
    <source>
        <dbReference type="PROSITE" id="PS50966"/>
    </source>
</evidence>
<proteinExistence type="predicted"/>
<evidence type="ECO:0000256" key="1">
    <source>
        <dbReference type="PROSITE-ProRule" id="PRU00325"/>
    </source>
</evidence>
<keyword evidence="1" id="KW-0863">Zinc-finger</keyword>
<comment type="caution">
    <text evidence="3">The sequence shown here is derived from an EMBL/GenBank/DDBJ whole genome shotgun (WGS) entry which is preliminary data.</text>
</comment>
<protein>
    <recommendedName>
        <fullName evidence="2">SWIM-type domain-containing protein</fullName>
    </recommendedName>
</protein>
<feature type="domain" description="SWIM-type" evidence="2">
    <location>
        <begin position="50"/>
        <end position="86"/>
    </location>
</feature>
<dbReference type="OrthoDB" id="26424at2"/>
<dbReference type="RefSeq" id="WP_009765999.1">
    <property type="nucleotide sequence ID" value="NZ_GL982997.1"/>
</dbReference>
<gene>
    <name evidence="3" type="ORF">HMPREF9372_1132</name>
</gene>
<keyword evidence="1" id="KW-0862">Zinc</keyword>
<sequence length="149" mass="17094">MNIYQFEEHVNQKIVTRGWNYFCDGRVSSSRKRQEGTYTFFILGSEKYEVTVTIGDEGTILFSSCNCPYDYSSVCKHEVAAYFELAEQLDGKTPPSAPQWVEVTDDPFTEILQTLSNEVLIEIVRDLTERDEVLKRRLLAVYSKGEGDV</sequence>
<dbReference type="eggNOG" id="COG4715">
    <property type="taxonomic scope" value="Bacteria"/>
</dbReference>
<dbReference type="AlphaFoldDB" id="F9DQQ2"/>
<accession>F9DQQ2</accession>
<dbReference type="EMBL" id="AFPZ01000028">
    <property type="protein sequence ID" value="EGQ26860.1"/>
    <property type="molecule type" value="Genomic_DNA"/>
</dbReference>
<evidence type="ECO:0000313" key="4">
    <source>
        <dbReference type="Proteomes" id="UP000005316"/>
    </source>
</evidence>
<dbReference type="Proteomes" id="UP000005316">
    <property type="component" value="Unassembled WGS sequence"/>
</dbReference>
<name>F9DQQ2_9BACL</name>
<organism evidence="3 4">
    <name type="scientific">Sporosarcina newyorkensis 2681</name>
    <dbReference type="NCBI Taxonomy" id="1027292"/>
    <lineage>
        <taxon>Bacteria</taxon>
        <taxon>Bacillati</taxon>
        <taxon>Bacillota</taxon>
        <taxon>Bacilli</taxon>
        <taxon>Bacillales</taxon>
        <taxon>Caryophanaceae</taxon>
        <taxon>Sporosarcina</taxon>
    </lineage>
</organism>
<dbReference type="InterPro" id="IPR007527">
    <property type="entry name" value="Znf_SWIM"/>
</dbReference>
<keyword evidence="1" id="KW-0479">Metal-binding</keyword>
<dbReference type="GO" id="GO:0008270">
    <property type="term" value="F:zinc ion binding"/>
    <property type="evidence" value="ECO:0007669"/>
    <property type="project" value="UniProtKB-KW"/>
</dbReference>
<dbReference type="PROSITE" id="PS50966">
    <property type="entry name" value="ZF_SWIM"/>
    <property type="match status" value="1"/>
</dbReference>
<reference evidence="3 4" key="1">
    <citation type="submission" date="2011-04" db="EMBL/GenBank/DDBJ databases">
        <authorList>
            <person name="Muzny D."/>
            <person name="Qin X."/>
            <person name="Deng J."/>
            <person name="Jiang H."/>
            <person name="Liu Y."/>
            <person name="Qu J."/>
            <person name="Song X.-Z."/>
            <person name="Zhang L."/>
            <person name="Thornton R."/>
            <person name="Coyle M."/>
            <person name="Francisco L."/>
            <person name="Jackson L."/>
            <person name="Javaid M."/>
            <person name="Korchina V."/>
            <person name="Kovar C."/>
            <person name="Mata R."/>
            <person name="Mathew T."/>
            <person name="Ngo R."/>
            <person name="Nguyen L."/>
            <person name="Nguyen N."/>
            <person name="Okwuonu G."/>
            <person name="Ongeri F."/>
            <person name="Pham C."/>
            <person name="Simmons D."/>
            <person name="Wilczek-Boney K."/>
            <person name="Hale W."/>
            <person name="Jakkamsetti A."/>
            <person name="Pham P."/>
            <person name="Ruth R."/>
            <person name="San Lucas F."/>
            <person name="Warren J."/>
            <person name="Zhang J."/>
            <person name="Zhao Z."/>
            <person name="Zhou C."/>
            <person name="Zhu D."/>
            <person name="Lee S."/>
            <person name="Bess C."/>
            <person name="Blankenburg K."/>
            <person name="Forbes L."/>
            <person name="Fu Q."/>
            <person name="Gubbala S."/>
            <person name="Hirani K."/>
            <person name="Jayaseelan J.C."/>
            <person name="Lara F."/>
            <person name="Munidasa M."/>
            <person name="Palculict T."/>
            <person name="Patil S."/>
            <person name="Pu L.-L."/>
            <person name="Saada N."/>
            <person name="Tang L."/>
            <person name="Weissenberger G."/>
            <person name="Zhu Y."/>
            <person name="Hemphill L."/>
            <person name="Shang Y."/>
            <person name="Youmans B."/>
            <person name="Ayvaz T."/>
            <person name="Ross M."/>
            <person name="Santibanez J."/>
            <person name="Aqrawi P."/>
            <person name="Gross S."/>
            <person name="Joshi V."/>
            <person name="Fowler G."/>
            <person name="Nazareth L."/>
            <person name="Reid J."/>
            <person name="Worley K."/>
            <person name="Petrosino J."/>
            <person name="Highlander S."/>
            <person name="Gibbs R."/>
        </authorList>
    </citation>
    <scope>NUCLEOTIDE SEQUENCE [LARGE SCALE GENOMIC DNA]</scope>
    <source>
        <strain evidence="3 4">2681</strain>
    </source>
</reference>
<dbReference type="HOGENOM" id="CLU_1748520_0_0_9"/>